<proteinExistence type="evidence at transcript level"/>
<name>D5AE43_PICSI</name>
<dbReference type="AlphaFoldDB" id="D5AE43"/>
<reference evidence="1" key="1">
    <citation type="submission" date="2010-04" db="EMBL/GenBank/DDBJ databases">
        <authorList>
            <person name="Reid K.E."/>
            <person name="Liao N."/>
            <person name="Chan S."/>
            <person name="Docking R."/>
            <person name="Taylor G."/>
            <person name="Moore R."/>
            <person name="Mayo M."/>
            <person name="Munro S."/>
            <person name="King J."/>
            <person name="Yanchuk A."/>
            <person name="Holt R."/>
            <person name="Jones S."/>
            <person name="Marra M."/>
            <person name="Ritland C.E."/>
            <person name="Ritland K."/>
            <person name="Bohlmann J."/>
        </authorList>
    </citation>
    <scope>NUCLEOTIDE SEQUENCE</scope>
    <source>
        <tissue evidence="1">Bud</tissue>
    </source>
</reference>
<organism evidence="1">
    <name type="scientific">Picea sitchensis</name>
    <name type="common">Sitka spruce</name>
    <name type="synonym">Pinus sitchensis</name>
    <dbReference type="NCBI Taxonomy" id="3332"/>
    <lineage>
        <taxon>Eukaryota</taxon>
        <taxon>Viridiplantae</taxon>
        <taxon>Streptophyta</taxon>
        <taxon>Embryophyta</taxon>
        <taxon>Tracheophyta</taxon>
        <taxon>Spermatophyta</taxon>
        <taxon>Pinopsida</taxon>
        <taxon>Pinidae</taxon>
        <taxon>Conifers I</taxon>
        <taxon>Pinales</taxon>
        <taxon>Pinaceae</taxon>
        <taxon>Picea</taxon>
    </lineage>
</organism>
<dbReference type="EMBL" id="BT124570">
    <property type="protein sequence ID" value="ADE77812.1"/>
    <property type="molecule type" value="mRNA"/>
</dbReference>
<protein>
    <submittedName>
        <fullName evidence="1">Uncharacterized protein</fullName>
    </submittedName>
</protein>
<accession>D5AE43</accession>
<sequence>MKNANNSFISVYVLYSRLRIKYLTISSDRLDKRSLNEVLLRHDYELDCTIHCICSTCIQSNPEISKRLWLGLQFDSMRLIFLISNRVCIVSCKIGFQITLRLS</sequence>
<evidence type="ECO:0000313" key="1">
    <source>
        <dbReference type="EMBL" id="ADE77812.1"/>
    </source>
</evidence>